<dbReference type="EMBL" id="FODT01000010">
    <property type="protein sequence ID" value="SEP20330.1"/>
    <property type="molecule type" value="Genomic_DNA"/>
</dbReference>
<accession>A0A1H8VYB5</accession>
<keyword evidence="2" id="KW-1185">Reference proteome</keyword>
<evidence type="ECO:0000313" key="1">
    <source>
        <dbReference type="EMBL" id="SEP20330.1"/>
    </source>
</evidence>
<evidence type="ECO:0000313" key="2">
    <source>
        <dbReference type="Proteomes" id="UP000199615"/>
    </source>
</evidence>
<protein>
    <submittedName>
        <fullName evidence="1">Uncharacterized protein</fullName>
    </submittedName>
</protein>
<organism evidence="1 2">
    <name type="scientific">Rhodopseudomonas pseudopalustris</name>
    <dbReference type="NCBI Taxonomy" id="1513892"/>
    <lineage>
        <taxon>Bacteria</taxon>
        <taxon>Pseudomonadati</taxon>
        <taxon>Pseudomonadota</taxon>
        <taxon>Alphaproteobacteria</taxon>
        <taxon>Hyphomicrobiales</taxon>
        <taxon>Nitrobacteraceae</taxon>
        <taxon>Rhodopseudomonas</taxon>
    </lineage>
</organism>
<reference evidence="2" key="1">
    <citation type="submission" date="2016-10" db="EMBL/GenBank/DDBJ databases">
        <authorList>
            <person name="Varghese N."/>
            <person name="Submissions S."/>
        </authorList>
    </citation>
    <scope>NUCLEOTIDE SEQUENCE [LARGE SCALE GENOMIC DNA]</scope>
    <source>
        <strain evidence="2">DSM 123</strain>
    </source>
</reference>
<sequence>MASLAHVSAELDNHSALYRGMYNFLVQFIELLEIDRR</sequence>
<gene>
    <name evidence="1" type="ORF">SAMN05444123_11037</name>
</gene>
<proteinExistence type="predicted"/>
<dbReference type="AlphaFoldDB" id="A0A1H8VYB5"/>
<name>A0A1H8VYB5_9BRAD</name>
<dbReference type="Proteomes" id="UP000199615">
    <property type="component" value="Unassembled WGS sequence"/>
</dbReference>